<dbReference type="InterPro" id="IPR044016">
    <property type="entry name" value="Big_13"/>
</dbReference>
<gene>
    <name evidence="2" type="ORF">NCTC10005_02522</name>
</gene>
<proteinExistence type="predicted"/>
<reference evidence="2 3" key="1">
    <citation type="submission" date="2018-06" db="EMBL/GenBank/DDBJ databases">
        <authorList>
            <consortium name="Pathogen Informatics"/>
            <person name="Doyle S."/>
        </authorList>
    </citation>
    <scope>NUCLEOTIDE SEQUENCE [LARGE SCALE GENOMIC DNA]</scope>
    <source>
        <strain evidence="2 3">NCTC10005</strain>
    </source>
</reference>
<evidence type="ECO:0000313" key="2">
    <source>
        <dbReference type="EMBL" id="STQ09799.1"/>
    </source>
</evidence>
<dbReference type="Proteomes" id="UP000255106">
    <property type="component" value="Unassembled WGS sequence"/>
</dbReference>
<organism evidence="2 3">
    <name type="scientific">Enterobacter cloacae</name>
    <dbReference type="NCBI Taxonomy" id="550"/>
    <lineage>
        <taxon>Bacteria</taxon>
        <taxon>Pseudomonadati</taxon>
        <taxon>Pseudomonadota</taxon>
        <taxon>Gammaproteobacteria</taxon>
        <taxon>Enterobacterales</taxon>
        <taxon>Enterobacteriaceae</taxon>
        <taxon>Enterobacter</taxon>
        <taxon>Enterobacter cloacae complex</taxon>
    </lineage>
</organism>
<dbReference type="Gene3D" id="2.60.40.10">
    <property type="entry name" value="Immunoglobulins"/>
    <property type="match status" value="1"/>
</dbReference>
<evidence type="ECO:0000259" key="1">
    <source>
        <dbReference type="Pfam" id="PF19077"/>
    </source>
</evidence>
<accession>A0A377LUK1</accession>
<dbReference type="InterPro" id="IPR013783">
    <property type="entry name" value="Ig-like_fold"/>
</dbReference>
<protein>
    <submittedName>
        <fullName evidence="2">Putative outer membrane adhesin like protein</fullName>
    </submittedName>
</protein>
<feature type="domain" description="Bacterial Ig-like" evidence="1">
    <location>
        <begin position="31"/>
        <end position="99"/>
    </location>
</feature>
<dbReference type="AlphaFoldDB" id="A0A377LUK1"/>
<dbReference type="Pfam" id="PF19077">
    <property type="entry name" value="Big_13"/>
    <property type="match status" value="1"/>
</dbReference>
<dbReference type="EMBL" id="UGJB01000004">
    <property type="protein sequence ID" value="STQ09799.1"/>
    <property type="molecule type" value="Genomic_DNA"/>
</dbReference>
<evidence type="ECO:0000313" key="3">
    <source>
        <dbReference type="Proteomes" id="UP000255106"/>
    </source>
</evidence>
<sequence>MRQSTLRVTSAHSAPVFTVTVDTTAPEIPLINSVEDSQLTNGTLYTRDGTPTLNGTGEPGSTVIVSVDGTPSTVLVTVQPDGTWSWTADTTLAEGPHSFHRLVGRPGG</sequence>
<name>A0A377LUK1_ENTCL</name>